<proteinExistence type="predicted"/>
<dbReference type="AlphaFoldDB" id="A0AAD7ZB74"/>
<sequence>MSPGEMSGFLDVKVPARVRRRRGLAPWKAWKRQWITITRAPDAGLEVQLGSTCVRVPPRAILCRTDSRSRKFAFGVFSWTEPRWPSLYLAGSSESDTQLWMQHIRNMLNPPNLCMADEGFLVSLIDNAHSRIAGLTGMYGKLMIGPRHLTLHDPNTGQVIYFWKWQHLHQFHLAATEVREDNNKICVIHTSSDFCAGAGQIHLFSTEAPQLLNSLIANSRVQHLLSSPLPSPPPLKPSARRLSRSESDLHCFSSNDLGSPRQRHHFLRKKAMLERSHSSSRTSATSDDYVQTIGGKVASSLLSAGLGLLFSTPAGSEVDTESLHEYQQVGSLDSDDDEDDSLPCRRESGVSIASGIYEEIMDTDQESNSTNHYENPAMLHWRDSIEDKEDSPPPLPPRKQRQHYLDSVLEDSGREWCYRTPPISTPRPSQEIIRGISSSCSPDFARWIPPHRIASPQPDPEPDYLPMSPGPTHIMPEEQHYTVMASVNTM</sequence>
<dbReference type="EMBL" id="JASPKZ010009367">
    <property type="protein sequence ID" value="KAJ9577296.1"/>
    <property type="molecule type" value="Genomic_DNA"/>
</dbReference>
<protein>
    <recommendedName>
        <fullName evidence="3">PH domain-containing protein</fullName>
    </recommendedName>
</protein>
<comment type="caution">
    <text evidence="1">The sequence shown here is derived from an EMBL/GenBank/DDBJ whole genome shotgun (WGS) entry which is preliminary data.</text>
</comment>
<evidence type="ECO:0000313" key="2">
    <source>
        <dbReference type="Proteomes" id="UP001233999"/>
    </source>
</evidence>
<evidence type="ECO:0008006" key="3">
    <source>
        <dbReference type="Google" id="ProtNLM"/>
    </source>
</evidence>
<evidence type="ECO:0000313" key="1">
    <source>
        <dbReference type="EMBL" id="KAJ9577296.1"/>
    </source>
</evidence>
<gene>
    <name evidence="1" type="ORF">L9F63_006135</name>
</gene>
<dbReference type="InterPro" id="IPR011993">
    <property type="entry name" value="PH-like_dom_sf"/>
</dbReference>
<dbReference type="Proteomes" id="UP001233999">
    <property type="component" value="Unassembled WGS sequence"/>
</dbReference>
<reference evidence="1" key="2">
    <citation type="submission" date="2023-05" db="EMBL/GenBank/DDBJ databases">
        <authorList>
            <person name="Fouks B."/>
        </authorList>
    </citation>
    <scope>NUCLEOTIDE SEQUENCE</scope>
    <source>
        <strain evidence="1">Stay&amp;Tobe</strain>
        <tissue evidence="1">Testes</tissue>
    </source>
</reference>
<dbReference type="Gene3D" id="2.30.29.30">
    <property type="entry name" value="Pleckstrin-homology domain (PH domain)/Phosphotyrosine-binding domain (PTB)"/>
    <property type="match status" value="1"/>
</dbReference>
<reference evidence="1" key="1">
    <citation type="journal article" date="2023" name="IScience">
        <title>Live-bearing cockroach genome reveals convergent evolutionary mechanisms linked to viviparity in insects and beyond.</title>
        <authorList>
            <person name="Fouks B."/>
            <person name="Harrison M.C."/>
            <person name="Mikhailova A.A."/>
            <person name="Marchal E."/>
            <person name="English S."/>
            <person name="Carruthers M."/>
            <person name="Jennings E.C."/>
            <person name="Chiamaka E.L."/>
            <person name="Frigard R.A."/>
            <person name="Pippel M."/>
            <person name="Attardo G.M."/>
            <person name="Benoit J.B."/>
            <person name="Bornberg-Bauer E."/>
            <person name="Tobe S.S."/>
        </authorList>
    </citation>
    <scope>NUCLEOTIDE SEQUENCE</scope>
    <source>
        <strain evidence="1">Stay&amp;Tobe</strain>
    </source>
</reference>
<name>A0AAD7ZB74_DIPPU</name>
<keyword evidence="2" id="KW-1185">Reference proteome</keyword>
<accession>A0AAD7ZB74</accession>
<organism evidence="1 2">
    <name type="scientific">Diploptera punctata</name>
    <name type="common">Pacific beetle cockroach</name>
    <dbReference type="NCBI Taxonomy" id="6984"/>
    <lineage>
        <taxon>Eukaryota</taxon>
        <taxon>Metazoa</taxon>
        <taxon>Ecdysozoa</taxon>
        <taxon>Arthropoda</taxon>
        <taxon>Hexapoda</taxon>
        <taxon>Insecta</taxon>
        <taxon>Pterygota</taxon>
        <taxon>Neoptera</taxon>
        <taxon>Polyneoptera</taxon>
        <taxon>Dictyoptera</taxon>
        <taxon>Blattodea</taxon>
        <taxon>Blaberoidea</taxon>
        <taxon>Blaberidae</taxon>
        <taxon>Diplopterinae</taxon>
        <taxon>Diploptera</taxon>
    </lineage>
</organism>
<dbReference type="SUPFAM" id="SSF50729">
    <property type="entry name" value="PH domain-like"/>
    <property type="match status" value="1"/>
</dbReference>